<feature type="transmembrane region" description="Helical" evidence="1">
    <location>
        <begin position="45"/>
        <end position="64"/>
    </location>
</feature>
<dbReference type="InterPro" id="IPR009339">
    <property type="entry name" value="DUF998"/>
</dbReference>
<comment type="caution">
    <text evidence="2">The sequence shown here is derived from an EMBL/GenBank/DDBJ whole genome shotgun (WGS) entry which is preliminary data.</text>
</comment>
<protein>
    <submittedName>
        <fullName evidence="2">DUF998 domain-containing protein</fullName>
    </submittedName>
</protein>
<keyword evidence="1" id="KW-0472">Membrane</keyword>
<dbReference type="AlphaFoldDB" id="A0A4R4RCT5"/>
<organism evidence="2 3">
    <name type="scientific">Jiangella ureilytica</name>
    <dbReference type="NCBI Taxonomy" id="2530374"/>
    <lineage>
        <taxon>Bacteria</taxon>
        <taxon>Bacillati</taxon>
        <taxon>Actinomycetota</taxon>
        <taxon>Actinomycetes</taxon>
        <taxon>Jiangellales</taxon>
        <taxon>Jiangellaceae</taxon>
        <taxon>Jiangella</taxon>
    </lineage>
</organism>
<dbReference type="Pfam" id="PF06197">
    <property type="entry name" value="DUF998"/>
    <property type="match status" value="1"/>
</dbReference>
<dbReference type="Proteomes" id="UP000295621">
    <property type="component" value="Unassembled WGS sequence"/>
</dbReference>
<keyword evidence="1" id="KW-1133">Transmembrane helix</keyword>
<evidence type="ECO:0000256" key="1">
    <source>
        <dbReference type="SAM" id="Phobius"/>
    </source>
</evidence>
<dbReference type="OrthoDB" id="8159487at2"/>
<feature type="transmembrane region" description="Helical" evidence="1">
    <location>
        <begin position="152"/>
        <end position="172"/>
    </location>
</feature>
<keyword evidence="1" id="KW-0812">Transmembrane</keyword>
<accession>A0A4R4RCT5</accession>
<sequence length="212" mass="21841">MLLLAGAFGAALFVAVFLIDGATRPGYDPARLPVSALSLGERGWVQIGNFIVTGLLMGACALGLRRALPDVPGATWGPLLLAAFAVGLIAAGAFVMDPPDGYPPNPAPVTAAGQSRQGIAHDLASLVVFTALPAAAFVLARAFWGVRGLRRLAEISIAAGLLCAALLIVFVIADESGSAIAGVWQRATIITGWTWIAVMAVIVATTVREDVR</sequence>
<evidence type="ECO:0000313" key="3">
    <source>
        <dbReference type="Proteomes" id="UP000295621"/>
    </source>
</evidence>
<evidence type="ECO:0000313" key="2">
    <source>
        <dbReference type="EMBL" id="TDC46489.1"/>
    </source>
</evidence>
<feature type="transmembrane region" description="Helical" evidence="1">
    <location>
        <begin position="184"/>
        <end position="207"/>
    </location>
</feature>
<gene>
    <name evidence="2" type="ORF">E1212_26760</name>
</gene>
<feature type="transmembrane region" description="Helical" evidence="1">
    <location>
        <begin position="76"/>
        <end position="96"/>
    </location>
</feature>
<feature type="transmembrane region" description="Helical" evidence="1">
    <location>
        <begin position="123"/>
        <end position="140"/>
    </location>
</feature>
<keyword evidence="3" id="KW-1185">Reference proteome</keyword>
<reference evidence="2 3" key="1">
    <citation type="submission" date="2019-02" db="EMBL/GenBank/DDBJ databases">
        <title>Draft genome sequences of novel Actinobacteria.</title>
        <authorList>
            <person name="Sahin N."/>
            <person name="Ay H."/>
            <person name="Saygin H."/>
        </authorList>
    </citation>
    <scope>NUCLEOTIDE SEQUENCE [LARGE SCALE GENOMIC DNA]</scope>
    <source>
        <strain evidence="2 3">KC603</strain>
    </source>
</reference>
<dbReference type="EMBL" id="SMKL01000097">
    <property type="protein sequence ID" value="TDC46489.1"/>
    <property type="molecule type" value="Genomic_DNA"/>
</dbReference>
<proteinExistence type="predicted"/>
<name>A0A4R4RCT5_9ACTN</name>